<evidence type="ECO:0000259" key="5">
    <source>
        <dbReference type="Pfam" id="PF20179"/>
    </source>
</evidence>
<gene>
    <name evidence="6" type="ORF">SISSUDRAFT_1115922</name>
</gene>
<dbReference type="SUPFAM" id="SSF53474">
    <property type="entry name" value="alpha/beta-Hydrolases"/>
    <property type="match status" value="1"/>
</dbReference>
<organism evidence="6 7">
    <name type="scientific">Sistotremastrum suecicum HHB10207 ss-3</name>
    <dbReference type="NCBI Taxonomy" id="1314776"/>
    <lineage>
        <taxon>Eukaryota</taxon>
        <taxon>Fungi</taxon>
        <taxon>Dikarya</taxon>
        <taxon>Basidiomycota</taxon>
        <taxon>Agaricomycotina</taxon>
        <taxon>Agaricomycetes</taxon>
        <taxon>Sistotremastrales</taxon>
        <taxon>Sistotremastraceae</taxon>
        <taxon>Sistotremastrum</taxon>
    </lineage>
</organism>
<evidence type="ECO:0000259" key="2">
    <source>
        <dbReference type="Pfam" id="PF00561"/>
    </source>
</evidence>
<dbReference type="InterPro" id="IPR013595">
    <property type="entry name" value="Pept_S33_TAP-like_C"/>
</dbReference>
<dbReference type="Pfam" id="PF20179">
    <property type="entry name" value="MSS51_C"/>
    <property type="match status" value="1"/>
</dbReference>
<dbReference type="InterPro" id="IPR032717">
    <property type="entry name" value="Mss51_Znf"/>
</dbReference>
<proteinExistence type="predicted"/>
<protein>
    <recommendedName>
        <fullName evidence="8">Alpha/beta-hydrolase</fullName>
    </recommendedName>
</protein>
<dbReference type="Gene3D" id="3.40.50.1820">
    <property type="entry name" value="alpha/beta hydrolase"/>
    <property type="match status" value="1"/>
</dbReference>
<feature type="domain" description="Mitochondrial splicing suppressor 51-like C-terminal" evidence="5">
    <location>
        <begin position="862"/>
        <end position="1086"/>
    </location>
</feature>
<reference evidence="6 7" key="1">
    <citation type="journal article" date="2016" name="Mol. Biol. Evol.">
        <title>Comparative Genomics of Early-Diverging Mushroom-Forming Fungi Provides Insights into the Origins of Lignocellulose Decay Capabilities.</title>
        <authorList>
            <person name="Nagy L.G."/>
            <person name="Riley R."/>
            <person name="Tritt A."/>
            <person name="Adam C."/>
            <person name="Daum C."/>
            <person name="Floudas D."/>
            <person name="Sun H."/>
            <person name="Yadav J.S."/>
            <person name="Pangilinan J."/>
            <person name="Larsson K.H."/>
            <person name="Matsuura K."/>
            <person name="Barry K."/>
            <person name="Labutti K."/>
            <person name="Kuo R."/>
            <person name="Ohm R.A."/>
            <person name="Bhattacharya S.S."/>
            <person name="Shirouzu T."/>
            <person name="Yoshinaga Y."/>
            <person name="Martin F.M."/>
            <person name="Grigoriev I.V."/>
            <person name="Hibbett D.S."/>
        </authorList>
    </citation>
    <scope>NUCLEOTIDE SEQUENCE [LARGE SCALE GENOMIC DNA]</scope>
    <source>
        <strain evidence="6 7">HHB10207 ss-3</strain>
    </source>
</reference>
<dbReference type="AlphaFoldDB" id="A0A166IUZ2"/>
<dbReference type="EMBL" id="KV428005">
    <property type="protein sequence ID" value="KZT44101.1"/>
    <property type="molecule type" value="Genomic_DNA"/>
</dbReference>
<dbReference type="Pfam" id="PF13824">
    <property type="entry name" value="zf-Mss51"/>
    <property type="match status" value="1"/>
</dbReference>
<dbReference type="InterPro" id="IPR029058">
    <property type="entry name" value="AB_hydrolase_fold"/>
</dbReference>
<feature type="domain" description="Peptidase S33 tripeptidyl aminopeptidase-like C-terminal" evidence="3">
    <location>
        <begin position="474"/>
        <end position="581"/>
    </location>
</feature>
<keyword evidence="7" id="KW-1185">Reference proteome</keyword>
<evidence type="ECO:0000313" key="7">
    <source>
        <dbReference type="Proteomes" id="UP000076798"/>
    </source>
</evidence>
<evidence type="ECO:0000313" key="6">
    <source>
        <dbReference type="EMBL" id="KZT44101.1"/>
    </source>
</evidence>
<dbReference type="PANTHER" id="PTHR28069:SF1">
    <property type="entry name" value="PROTEIN MSS51, MITOCHONDRIAL"/>
    <property type="match status" value="1"/>
</dbReference>
<dbReference type="InterPro" id="IPR000073">
    <property type="entry name" value="AB_hydrolase_1"/>
</dbReference>
<dbReference type="PANTHER" id="PTHR28069">
    <property type="entry name" value="GH20023P"/>
    <property type="match status" value="1"/>
</dbReference>
<accession>A0A166IUZ2</accession>
<feature type="region of interest" description="Disordered" evidence="1">
    <location>
        <begin position="914"/>
        <end position="942"/>
    </location>
</feature>
<feature type="domain" description="Mitochondrial splicing suppressor 51 zinc-finger" evidence="4">
    <location>
        <begin position="711"/>
        <end position="764"/>
    </location>
</feature>
<dbReference type="InterPro" id="IPR046824">
    <property type="entry name" value="Mss51-like_C"/>
</dbReference>
<dbReference type="Pfam" id="PF08386">
    <property type="entry name" value="Abhydrolase_4"/>
    <property type="match status" value="1"/>
</dbReference>
<dbReference type="STRING" id="1314776.A0A166IUZ2"/>
<evidence type="ECO:0000259" key="3">
    <source>
        <dbReference type="Pfam" id="PF08386"/>
    </source>
</evidence>
<dbReference type="OrthoDB" id="5282002at2759"/>
<sequence length="1118" mass="123866">MAKDTTSSFEPVLLESALDERLSERQARTHLPSWLWAVLWICSVYLAKSVELPNLSGIFSKSVLDSPEISRRTRASAPNDIIPWAACPDLTEYDCAYLSVPLDYTNPKPNETVSIALRRLPSTAPLSERLGPLLLNPGGPGGSGSQYVVRRGKEISVILEGKYDLISWDPRGINMTTPSIDCFASEGDSMRIDSLEALIPYPFESNYSTDSIKLLDAHYAVWGQACATHGNQNMLRAVSTAFVARDMKSIMEALGQEKLNFWGFSYGTYLGATFAAMFPDLINRFVLDGVCDAETYSRDLLEYAKSRLRNNKQVYEGFLSSCTKAGPSRCALAKNFTDPSDQITDLIKTLQRSPMPIPKSNSGPGVLRASDVLSAIYSKFYAPSSWPSLASALYEASQANGTALFEMTHPSSSSADYSPRATDDNLFHRTLLPSVTSVINRAVACGHAPPVSASDVSAEDLKLWISDLNDLSIAGEATMDSMAACRHWTIEPYEAYRGPWSVEDGLNVTSFPILFIRNTADPATPLPSAEKMTKSFGPDSARLLIQDGYGHCSLAMPSICTAKTVRSYFLDGVLPDSGTHCDVDDGFLFPGESYHTTMNTLPPGDRALAEALMRLSEEPTSFSARKTVRCPLLGLQRRNWMLRILSRSRRSALVAPSPTCRRQLFGWGKKQASPPPTATILAEDNLFHPLSKSPFPQLVDFGKRIRTLAPCPVCLKSHDIRRAVRHECEDCGFPTHCSHEHWQQDNEHKKYCGRLRTANEDEHDVRSGRRIREFEMPGPQPSDETVSLANWDIFWYTRGFTSMDTDRQRRNASKLLTYPMSVAGTLHQHSSLTLRNQRVTPEGARSLAALRTVLHTPSGTPETQAAAINKPPMRIFIVGARAESSLPPHIWEQVCMLFPTAVFQLYFIGPEVSFPRHPDDPPTPSPPPQDSSSRSISAIWKPPAPPGFITRKTVRRMDAAYGVPSYHLAYSPQLSITGLQTNFSDVYPRFQDTFDPYTDAFFLFSPGFGFPSPTTDDCLQINSSAEWGPVIPQLLDSKCAIFVTGFSPTDVERDVRSLEGAEGVSGEFDWIVTPGSNPFGSEKWDIAEFDPRVMVKTNWGIWGIRGKRRDVKEGYLAL</sequence>
<dbReference type="Pfam" id="PF00561">
    <property type="entry name" value="Abhydrolase_1"/>
    <property type="match status" value="1"/>
</dbReference>
<evidence type="ECO:0008006" key="8">
    <source>
        <dbReference type="Google" id="ProtNLM"/>
    </source>
</evidence>
<dbReference type="Proteomes" id="UP000076798">
    <property type="component" value="Unassembled WGS sequence"/>
</dbReference>
<evidence type="ECO:0000256" key="1">
    <source>
        <dbReference type="SAM" id="MobiDB-lite"/>
    </source>
</evidence>
<evidence type="ECO:0000259" key="4">
    <source>
        <dbReference type="Pfam" id="PF13824"/>
    </source>
</evidence>
<feature type="domain" description="AB hydrolase-1" evidence="2">
    <location>
        <begin position="132"/>
        <end position="294"/>
    </location>
</feature>
<name>A0A166IUZ2_9AGAM</name>